<gene>
    <name evidence="23" type="primary">ACOX3</name>
</gene>
<evidence type="ECO:0000313" key="23">
    <source>
        <dbReference type="Ensembl" id="ENSNNAP00000006151.1"/>
    </source>
</evidence>
<dbReference type="SUPFAM" id="SSF56645">
    <property type="entry name" value="Acyl-CoA dehydrogenase NM domain-like"/>
    <property type="match status" value="1"/>
</dbReference>
<comment type="cofactor">
    <cofactor evidence="1">
        <name>FAD</name>
        <dbReference type="ChEBI" id="CHEBI:57692"/>
    </cofactor>
</comment>
<evidence type="ECO:0000256" key="19">
    <source>
        <dbReference type="PIRSR" id="PIRSR000168-2"/>
    </source>
</evidence>
<dbReference type="InterPro" id="IPR055060">
    <property type="entry name" value="ACOX_C_alpha1"/>
</dbReference>
<dbReference type="Pfam" id="PF22924">
    <property type="entry name" value="ACOX_C_alpha1"/>
    <property type="match status" value="1"/>
</dbReference>
<dbReference type="FunFam" id="1.20.140.10:FF:000007">
    <property type="entry name" value="Acyl-coenzyme A oxidase"/>
    <property type="match status" value="1"/>
</dbReference>
<name>A0A8C6VIS1_NAJNA</name>
<dbReference type="GO" id="GO:0033540">
    <property type="term" value="P:fatty acid beta-oxidation using acyl-CoA oxidase"/>
    <property type="evidence" value="ECO:0007669"/>
    <property type="project" value="TreeGrafter"/>
</dbReference>
<comment type="catalytic activity">
    <reaction evidence="12">
        <text>hexadecanedioyl-CoA + O2 = (2E)-hexadecenedioyl-CoA + H2O2</text>
        <dbReference type="Rhea" id="RHEA:40275"/>
        <dbReference type="ChEBI" id="CHEBI:15379"/>
        <dbReference type="ChEBI" id="CHEBI:16240"/>
        <dbReference type="ChEBI" id="CHEBI:77075"/>
        <dbReference type="ChEBI" id="CHEBI:77085"/>
    </reaction>
    <physiologicalReaction direction="left-to-right" evidence="12">
        <dbReference type="Rhea" id="RHEA:40276"/>
    </physiologicalReaction>
</comment>
<feature type="domain" description="Acyl-CoA oxidase/dehydrogenase middle" evidence="21">
    <location>
        <begin position="105"/>
        <end position="211"/>
    </location>
</feature>
<evidence type="ECO:0000256" key="17">
    <source>
        <dbReference type="PIRNR" id="PIRNR000168"/>
    </source>
</evidence>
<reference evidence="23" key="1">
    <citation type="submission" date="2025-08" db="UniProtKB">
        <authorList>
            <consortium name="Ensembl"/>
        </authorList>
    </citation>
    <scope>IDENTIFICATION</scope>
</reference>
<comment type="catalytic activity">
    <reaction evidence="11">
        <text>a 2,3-saturated acyl-CoA + O2 = a (2E)-enoyl-CoA + H2O2</text>
        <dbReference type="Rhea" id="RHEA:38959"/>
        <dbReference type="ChEBI" id="CHEBI:15379"/>
        <dbReference type="ChEBI" id="CHEBI:16240"/>
        <dbReference type="ChEBI" id="CHEBI:58856"/>
        <dbReference type="ChEBI" id="CHEBI:65111"/>
        <dbReference type="EC" id="1.3.3.6"/>
    </reaction>
    <physiologicalReaction direction="left-to-right" evidence="11">
        <dbReference type="Rhea" id="RHEA:38960"/>
    </physiologicalReaction>
</comment>
<keyword evidence="5 17" id="KW-0285">Flavoprotein</keyword>
<evidence type="ECO:0000256" key="13">
    <source>
        <dbReference type="ARBA" id="ARBA00036893"/>
    </source>
</evidence>
<comment type="pathway">
    <text evidence="3">Lipid metabolism; peroxisomal fatty acid beta-oxidation.</text>
</comment>
<evidence type="ECO:0000256" key="12">
    <source>
        <dbReference type="ARBA" id="ARBA00036704"/>
    </source>
</evidence>
<dbReference type="Pfam" id="PF01756">
    <property type="entry name" value="ACOX"/>
    <property type="match status" value="1"/>
</dbReference>
<feature type="domain" description="Acyl-CoA oxidase C-terminal" evidence="20">
    <location>
        <begin position="448"/>
        <end position="624"/>
    </location>
</feature>
<evidence type="ECO:0000256" key="15">
    <source>
        <dbReference type="ARBA" id="ARBA00053000"/>
    </source>
</evidence>
<evidence type="ECO:0000256" key="14">
    <source>
        <dbReference type="ARBA" id="ARBA00048405"/>
    </source>
</evidence>
<organism evidence="23 24">
    <name type="scientific">Naja naja</name>
    <name type="common">Indian cobra</name>
    <dbReference type="NCBI Taxonomy" id="35670"/>
    <lineage>
        <taxon>Eukaryota</taxon>
        <taxon>Metazoa</taxon>
        <taxon>Chordata</taxon>
        <taxon>Craniata</taxon>
        <taxon>Vertebrata</taxon>
        <taxon>Euteleostomi</taxon>
        <taxon>Lepidosauria</taxon>
        <taxon>Squamata</taxon>
        <taxon>Bifurcata</taxon>
        <taxon>Unidentata</taxon>
        <taxon>Episquamata</taxon>
        <taxon>Toxicofera</taxon>
        <taxon>Serpentes</taxon>
        <taxon>Colubroidea</taxon>
        <taxon>Elapidae</taxon>
        <taxon>Elapinae</taxon>
        <taxon>Naja</taxon>
    </lineage>
</organism>
<comment type="catalytic activity">
    <reaction evidence="13">
        <text>hexadecanoyl-CoA + O2 = (2E)-hexadecenoyl-CoA + H2O2</text>
        <dbReference type="Rhea" id="RHEA:40167"/>
        <dbReference type="ChEBI" id="CHEBI:15379"/>
        <dbReference type="ChEBI" id="CHEBI:16240"/>
        <dbReference type="ChEBI" id="CHEBI:57379"/>
        <dbReference type="ChEBI" id="CHEBI:61526"/>
    </reaction>
    <physiologicalReaction direction="left-to-right" evidence="13">
        <dbReference type="Rhea" id="RHEA:40168"/>
    </physiologicalReaction>
</comment>
<dbReference type="InterPro" id="IPR002655">
    <property type="entry name" value="Acyl-CoA_oxidase_C"/>
</dbReference>
<dbReference type="SUPFAM" id="SSF47203">
    <property type="entry name" value="Acyl-CoA dehydrogenase C-terminal domain-like"/>
    <property type="match status" value="2"/>
</dbReference>
<dbReference type="InterPro" id="IPR006091">
    <property type="entry name" value="Acyl-CoA_Oxase/DH_mid-dom"/>
</dbReference>
<dbReference type="GO" id="GO:0055088">
    <property type="term" value="P:lipid homeostasis"/>
    <property type="evidence" value="ECO:0007669"/>
    <property type="project" value="TreeGrafter"/>
</dbReference>
<evidence type="ECO:0000256" key="3">
    <source>
        <dbReference type="ARBA" id="ARBA00004846"/>
    </source>
</evidence>
<dbReference type="Ensembl" id="ENSNNAT00000006426.1">
    <property type="protein sequence ID" value="ENSNNAP00000006151.1"/>
    <property type="gene ID" value="ENSNNAG00000003863.1"/>
</dbReference>
<sequence>MKHKIFSALENDPLFARVPGEELLLEKYRELTFLRCRKLFEYDFLILEEILENPLKVIILISCLGMYDWSLGTKYLLNYQLLLISGSERHAKFIQQVESMEIFGCFALTELSHGSNTKNIRTVARYDPETQEFVLHSPDFEAAKFWIGNMGKSATHAVVYAQLHTPDGQHQGLHSFVVQIRDPKTLLPMPGVMVGDIGRKLGQNGLDNGFALFHQVRIPRGNLLSRTGDVNAEGKYTSAFKDHKQRLGASLGTLSSGRVMIIAMSVANLKLAFGPSDAEEIPVLEYQMQQWRLLPYLAAIYALDSFSRGLFLRFVEFHVGLLMKDKGAQQAELGREIHALSSSGKPLSSWLTQEAIQECREACGGHGYLAMNRLGDIRNDNDPNCTYEGDNNVLLQQTSNYLLRWMSERSQGHPVSSPMGSVDFLNDYDAILRQTFVLPDAQDLMDSSASLRAYKWLVCYLLRGSIQKLRKQEESGCAEFEAKNNSQVYYCRSLAIAFIEHTVLEKYHKHVHSPSTPVNLQLVLKRICSLYGLWSLNKHTAILYQGGYLSGENAGKLIQDSILELCSKLKDEAVALVDVIAPPDFILSSPIAKADGELYKNLWSAVLQSPKSLERPSWWSEFCNNKPVVGKLRSRM</sequence>
<dbReference type="Proteomes" id="UP000694559">
    <property type="component" value="Unplaced"/>
</dbReference>
<dbReference type="GeneTree" id="ENSGT00940000159423"/>
<evidence type="ECO:0000256" key="5">
    <source>
        <dbReference type="ARBA" id="ARBA00022630"/>
    </source>
</evidence>
<dbReference type="PANTHER" id="PTHR10909:SF390">
    <property type="entry name" value="PEROXISOMAL ACYL-COENZYME A OXIDASE 3"/>
    <property type="match status" value="1"/>
</dbReference>
<comment type="function">
    <text evidence="16">Oxidizes the CoA-esters of 2-methyl-branched fatty acids.</text>
</comment>
<keyword evidence="24" id="KW-1185">Reference proteome</keyword>
<accession>A0A8C6VIS1</accession>
<evidence type="ECO:0000256" key="2">
    <source>
        <dbReference type="ARBA" id="ARBA00004275"/>
    </source>
</evidence>
<dbReference type="GO" id="GO:0005504">
    <property type="term" value="F:fatty acid binding"/>
    <property type="evidence" value="ECO:0007669"/>
    <property type="project" value="TreeGrafter"/>
</dbReference>
<evidence type="ECO:0000259" key="22">
    <source>
        <dbReference type="Pfam" id="PF22924"/>
    </source>
</evidence>
<evidence type="ECO:0000256" key="4">
    <source>
        <dbReference type="ARBA" id="ARBA00006288"/>
    </source>
</evidence>
<keyword evidence="7" id="KW-0276">Fatty acid metabolism</keyword>
<feature type="binding site" evidence="19">
    <location>
        <position position="148"/>
    </location>
    <ligand>
        <name>FAD</name>
        <dbReference type="ChEBI" id="CHEBI:57692"/>
    </ligand>
</feature>
<evidence type="ECO:0000256" key="1">
    <source>
        <dbReference type="ARBA" id="ARBA00001974"/>
    </source>
</evidence>
<comment type="catalytic activity">
    <reaction evidence="14">
        <text>tetracosanoyl-CoA + O2 = (2E)-tetracosenoyl-CoA + H2O2</text>
        <dbReference type="Rhea" id="RHEA:40319"/>
        <dbReference type="ChEBI" id="CHEBI:15379"/>
        <dbReference type="ChEBI" id="CHEBI:16240"/>
        <dbReference type="ChEBI" id="CHEBI:65052"/>
        <dbReference type="ChEBI" id="CHEBI:74693"/>
    </reaction>
    <physiologicalReaction direction="left-to-right" evidence="14">
        <dbReference type="Rhea" id="RHEA:40320"/>
    </physiologicalReaction>
</comment>
<comment type="catalytic activity">
    <reaction evidence="15">
        <text>(2S)-pristanoyl-CoA + O2 = (2E)-pristenoyl-CoA + H2O2</text>
        <dbReference type="Rhea" id="RHEA:40459"/>
        <dbReference type="ChEBI" id="CHEBI:15379"/>
        <dbReference type="ChEBI" id="CHEBI:16240"/>
        <dbReference type="ChEBI" id="CHEBI:77099"/>
        <dbReference type="ChEBI" id="CHEBI:77293"/>
    </reaction>
    <physiologicalReaction direction="left-to-right" evidence="15">
        <dbReference type="Rhea" id="RHEA:40460"/>
    </physiologicalReaction>
</comment>
<dbReference type="GO" id="GO:0005777">
    <property type="term" value="C:peroxisome"/>
    <property type="evidence" value="ECO:0007669"/>
    <property type="project" value="UniProtKB-SubCell"/>
</dbReference>
<keyword evidence="8" id="KW-0560">Oxidoreductase</keyword>
<dbReference type="Gene3D" id="1.20.140.10">
    <property type="entry name" value="Butyryl-CoA Dehydrogenase, subunit A, domain 3"/>
    <property type="match status" value="2"/>
</dbReference>
<protein>
    <recommendedName>
        <fullName evidence="17">Acyl-coenzyme A oxidase</fullName>
    </recommendedName>
</protein>
<evidence type="ECO:0000256" key="18">
    <source>
        <dbReference type="PIRSR" id="PIRSR000168-1"/>
    </source>
</evidence>
<comment type="similarity">
    <text evidence="4 17">Belongs to the acyl-CoA oxidase family.</text>
</comment>
<evidence type="ECO:0000256" key="10">
    <source>
        <dbReference type="ARBA" id="ARBA00023140"/>
    </source>
</evidence>
<evidence type="ECO:0000256" key="11">
    <source>
        <dbReference type="ARBA" id="ARBA00036397"/>
    </source>
</evidence>
<feature type="binding site" evidence="19">
    <location>
        <position position="109"/>
    </location>
    <ligand>
        <name>FAD</name>
        <dbReference type="ChEBI" id="CHEBI:57692"/>
    </ligand>
</feature>
<evidence type="ECO:0000259" key="20">
    <source>
        <dbReference type="Pfam" id="PF01756"/>
    </source>
</evidence>
<dbReference type="InterPro" id="IPR046373">
    <property type="entry name" value="Acyl-CoA_Oxase/DH_mid-dom_sf"/>
</dbReference>
<dbReference type="Pfam" id="PF02770">
    <property type="entry name" value="Acyl-CoA_dh_M"/>
    <property type="match status" value="1"/>
</dbReference>
<evidence type="ECO:0000256" key="6">
    <source>
        <dbReference type="ARBA" id="ARBA00022827"/>
    </source>
</evidence>
<evidence type="ECO:0000259" key="21">
    <source>
        <dbReference type="Pfam" id="PF02770"/>
    </source>
</evidence>
<keyword evidence="9" id="KW-0443">Lipid metabolism</keyword>
<dbReference type="InterPro" id="IPR012258">
    <property type="entry name" value="Acyl-CoA_oxidase"/>
</dbReference>
<dbReference type="GO" id="GO:0016402">
    <property type="term" value="F:pristanoyl-CoA oxidase activity"/>
    <property type="evidence" value="ECO:0007669"/>
    <property type="project" value="TreeGrafter"/>
</dbReference>
<dbReference type="PIRSF" id="PIRSF000168">
    <property type="entry name" value="Acyl-CoA_oxidase"/>
    <property type="match status" value="1"/>
</dbReference>
<dbReference type="GO" id="GO:0071949">
    <property type="term" value="F:FAD binding"/>
    <property type="evidence" value="ECO:0007669"/>
    <property type="project" value="InterPro"/>
</dbReference>
<evidence type="ECO:0000313" key="24">
    <source>
        <dbReference type="Proteomes" id="UP000694559"/>
    </source>
</evidence>
<proteinExistence type="inferred from homology"/>
<dbReference type="PANTHER" id="PTHR10909">
    <property type="entry name" value="ELECTRON TRANSPORT OXIDOREDUCTASE"/>
    <property type="match status" value="1"/>
</dbReference>
<reference evidence="23" key="2">
    <citation type="submission" date="2025-09" db="UniProtKB">
        <authorList>
            <consortium name="Ensembl"/>
        </authorList>
    </citation>
    <scope>IDENTIFICATION</scope>
</reference>
<keyword evidence="10" id="KW-0576">Peroxisome</keyword>
<evidence type="ECO:0000256" key="16">
    <source>
        <dbReference type="ARBA" id="ARBA00059159"/>
    </source>
</evidence>
<dbReference type="InterPro" id="IPR009100">
    <property type="entry name" value="AcylCoA_DH/oxidase_NM_dom_sf"/>
</dbReference>
<dbReference type="AlphaFoldDB" id="A0A8C6VIS1"/>
<dbReference type="InterPro" id="IPR036250">
    <property type="entry name" value="AcylCo_DH-like_C"/>
</dbReference>
<feature type="active site" description="Proton acceptor" evidence="18">
    <location>
        <position position="388"/>
    </location>
</feature>
<evidence type="ECO:0000256" key="7">
    <source>
        <dbReference type="ARBA" id="ARBA00022832"/>
    </source>
</evidence>
<comment type="subcellular location">
    <subcellularLocation>
        <location evidence="2">Peroxisome</location>
    </subcellularLocation>
</comment>
<dbReference type="OrthoDB" id="538336at2759"/>
<dbReference type="Gene3D" id="2.40.110.10">
    <property type="entry name" value="Butyryl-CoA Dehydrogenase, subunit A, domain 2"/>
    <property type="match status" value="1"/>
</dbReference>
<keyword evidence="6 17" id="KW-0274">FAD</keyword>
<evidence type="ECO:0000256" key="8">
    <source>
        <dbReference type="ARBA" id="ARBA00023002"/>
    </source>
</evidence>
<evidence type="ECO:0000256" key="9">
    <source>
        <dbReference type="ARBA" id="ARBA00023098"/>
    </source>
</evidence>
<feature type="domain" description="Acyl-CoA oxidase C-alpha1" evidence="22">
    <location>
        <begin position="260"/>
        <end position="403"/>
    </location>
</feature>
<dbReference type="FunFam" id="1.20.140.10:FF:000010">
    <property type="entry name" value="Acyl-coenzyme A oxidase"/>
    <property type="match status" value="1"/>
</dbReference>
<dbReference type="FunFam" id="2.40.110.10:FF:000005">
    <property type="entry name" value="Acyl-coenzyme A oxidase"/>
    <property type="match status" value="1"/>
</dbReference>